<evidence type="ECO:0000256" key="1">
    <source>
        <dbReference type="SAM" id="SignalP"/>
    </source>
</evidence>
<feature type="signal peptide" evidence="1">
    <location>
        <begin position="1"/>
        <end position="21"/>
    </location>
</feature>
<feature type="domain" description="Copper amine oxidase-like N-terminal" evidence="2">
    <location>
        <begin position="43"/>
        <end position="86"/>
    </location>
</feature>
<dbReference type="EMBL" id="BOSE01000001">
    <property type="protein sequence ID" value="GIP14420.1"/>
    <property type="molecule type" value="Genomic_DNA"/>
</dbReference>
<dbReference type="InterPro" id="IPR012854">
    <property type="entry name" value="Cu_amine_oxidase-like_N"/>
</dbReference>
<evidence type="ECO:0000259" key="2">
    <source>
        <dbReference type="Pfam" id="PF07833"/>
    </source>
</evidence>
<evidence type="ECO:0000313" key="4">
    <source>
        <dbReference type="Proteomes" id="UP000683139"/>
    </source>
</evidence>
<dbReference type="Proteomes" id="UP000683139">
    <property type="component" value="Unassembled WGS sequence"/>
</dbReference>
<keyword evidence="1" id="KW-0732">Signal</keyword>
<organism evidence="3 4">
    <name type="scientific">Paenibacillus montaniterrae</name>
    <dbReference type="NCBI Taxonomy" id="429341"/>
    <lineage>
        <taxon>Bacteria</taxon>
        <taxon>Bacillati</taxon>
        <taxon>Bacillota</taxon>
        <taxon>Bacilli</taxon>
        <taxon>Bacillales</taxon>
        <taxon>Paenibacillaceae</taxon>
        <taxon>Paenibacillus</taxon>
    </lineage>
</organism>
<comment type="caution">
    <text evidence="3">The sequence shown here is derived from an EMBL/GenBank/DDBJ whole genome shotgun (WGS) entry which is preliminary data.</text>
</comment>
<dbReference type="RefSeq" id="WP_213512599.1">
    <property type="nucleotide sequence ID" value="NZ_BOSE01000001.1"/>
</dbReference>
<dbReference type="AlphaFoldDB" id="A0A920CVR5"/>
<sequence>MKKAMLFFCVVLIWCSTIAFANASSQKIKVLVNGANLGEIGAMIDNTTYLPLRKLGESLNAIVEWDANSKSAHIYQPNVHMFVYNSSNGSETTFGEVSKGFSGKIKVFAQVDDVQFKLKSVRFTISDPSGKETVIQRIPVDKNRDNYWFVTDETNYRFSATGKYTIRCYMQTEFSDDWVLTSEKIITST</sequence>
<name>A0A920CVR5_9BACL</name>
<keyword evidence="4" id="KW-1185">Reference proteome</keyword>
<feature type="chain" id="PRO_5038950989" description="Copper amine oxidase-like N-terminal domain-containing protein" evidence="1">
    <location>
        <begin position="22"/>
        <end position="189"/>
    </location>
</feature>
<reference evidence="3" key="1">
    <citation type="submission" date="2021-03" db="EMBL/GenBank/DDBJ databases">
        <title>Antimicrobial resistance genes in bacteria isolated from Japanese honey, and their potential for conferring macrolide and lincosamide resistance in the American foulbrood pathogen Paenibacillus larvae.</title>
        <authorList>
            <person name="Okamoto M."/>
            <person name="Kumagai M."/>
            <person name="Kanamori H."/>
            <person name="Takamatsu D."/>
        </authorList>
    </citation>
    <scope>NUCLEOTIDE SEQUENCE</scope>
    <source>
        <strain evidence="3">J40TS1</strain>
    </source>
</reference>
<evidence type="ECO:0000313" key="3">
    <source>
        <dbReference type="EMBL" id="GIP14420.1"/>
    </source>
</evidence>
<dbReference type="Pfam" id="PF07833">
    <property type="entry name" value="Cu_amine_oxidN1"/>
    <property type="match status" value="1"/>
</dbReference>
<proteinExistence type="predicted"/>
<gene>
    <name evidence="3" type="ORF">J40TS1_00620</name>
</gene>
<accession>A0A920CVR5</accession>
<protein>
    <recommendedName>
        <fullName evidence="2">Copper amine oxidase-like N-terminal domain-containing protein</fullName>
    </recommendedName>
</protein>